<comment type="caution">
    <text evidence="2">The sequence shown here is derived from an EMBL/GenBank/DDBJ whole genome shotgun (WGS) entry which is preliminary data.</text>
</comment>
<dbReference type="Pfam" id="PF13966">
    <property type="entry name" value="zf-RVT"/>
    <property type="match status" value="1"/>
</dbReference>
<dbReference type="EMBL" id="QGKV02000299">
    <property type="protein sequence ID" value="KAF3595787.1"/>
    <property type="molecule type" value="Genomic_DNA"/>
</dbReference>
<evidence type="ECO:0000313" key="2">
    <source>
        <dbReference type="EMBL" id="KAF3595787.1"/>
    </source>
</evidence>
<evidence type="ECO:0000259" key="1">
    <source>
        <dbReference type="Pfam" id="PF13966"/>
    </source>
</evidence>
<evidence type="ECO:0000313" key="3">
    <source>
        <dbReference type="Proteomes" id="UP000266723"/>
    </source>
</evidence>
<keyword evidence="3" id="KW-1185">Reference proteome</keyword>
<proteinExistence type="predicted"/>
<reference evidence="2 3" key="1">
    <citation type="journal article" date="2020" name="BMC Genomics">
        <title>Intraspecific diversification of the crop wild relative Brassica cretica Lam. using demographic model selection.</title>
        <authorList>
            <person name="Kioukis A."/>
            <person name="Michalopoulou V.A."/>
            <person name="Briers L."/>
            <person name="Pirintsos S."/>
            <person name="Studholme D.J."/>
            <person name="Pavlidis P."/>
            <person name="Sarris P.F."/>
        </authorList>
    </citation>
    <scope>NUCLEOTIDE SEQUENCE [LARGE SCALE GENOMIC DNA]</scope>
    <source>
        <strain evidence="3">cv. PFS-1207/04</strain>
    </source>
</reference>
<protein>
    <recommendedName>
        <fullName evidence="1">Reverse transcriptase zinc-binding domain-containing protein</fullName>
    </recommendedName>
</protein>
<organism evidence="2 3">
    <name type="scientific">Brassica cretica</name>
    <name type="common">Mustard</name>
    <dbReference type="NCBI Taxonomy" id="69181"/>
    <lineage>
        <taxon>Eukaryota</taxon>
        <taxon>Viridiplantae</taxon>
        <taxon>Streptophyta</taxon>
        <taxon>Embryophyta</taxon>
        <taxon>Tracheophyta</taxon>
        <taxon>Spermatophyta</taxon>
        <taxon>Magnoliopsida</taxon>
        <taxon>eudicotyledons</taxon>
        <taxon>Gunneridae</taxon>
        <taxon>Pentapetalae</taxon>
        <taxon>rosids</taxon>
        <taxon>malvids</taxon>
        <taxon>Brassicales</taxon>
        <taxon>Brassicaceae</taxon>
        <taxon>Brassiceae</taxon>
        <taxon>Brassica</taxon>
    </lineage>
</organism>
<gene>
    <name evidence="2" type="ORF">DY000_02026499</name>
</gene>
<dbReference type="InterPro" id="IPR026960">
    <property type="entry name" value="RVT-Znf"/>
</dbReference>
<dbReference type="Proteomes" id="UP000266723">
    <property type="component" value="Unassembled WGS sequence"/>
</dbReference>
<name>A0ABQ7EFF1_BRACR</name>
<accession>A0ABQ7EFF1</accession>
<sequence length="192" mass="22089">MNLFSFLNSFESWINTPLVLRFWDFILDTSRLGIPKTATVASRFSAGSWHLAAAKTENQLALQVHLTTVELSEVEDGYEWVVDGRLEQRYKTGVIYTYLKGSQPTVPWAKIVWISYSIPRHNFLTWLVLLDRCPTRDMLNGWGLNVDPLCLLCNTAQKNRNHLFFEFPPLGMILSLNFRTCEPIVTLSASRF</sequence>
<feature type="domain" description="Reverse transcriptase zinc-binding" evidence="1">
    <location>
        <begin position="90"/>
        <end position="166"/>
    </location>
</feature>